<dbReference type="SUPFAM" id="SSF47240">
    <property type="entry name" value="Ferritin-like"/>
    <property type="match status" value="1"/>
</dbReference>
<proteinExistence type="predicted"/>
<evidence type="ECO:0000313" key="1">
    <source>
        <dbReference type="EMBL" id="NTS65956.1"/>
    </source>
</evidence>
<dbReference type="CDD" id="cd00657">
    <property type="entry name" value="Ferritin_like"/>
    <property type="match status" value="1"/>
</dbReference>
<name>A0ABX2JJX6_9SPHN</name>
<dbReference type="Pfam" id="PF13668">
    <property type="entry name" value="Ferritin_2"/>
    <property type="match status" value="1"/>
</dbReference>
<reference evidence="1 2" key="1">
    <citation type="submission" date="2020-06" db="EMBL/GenBank/DDBJ databases">
        <title>Sphingomonas hominis sp. nov., a member of the Sphingomonas, isolated from the hair of a 22-year-old girl.</title>
        <authorList>
            <person name="Zhang D.-F."/>
            <person name="Cui X.-W."/>
        </authorList>
    </citation>
    <scope>NUCLEOTIDE SEQUENCE [LARGE SCALE GENOMIC DNA]</scope>
    <source>
        <strain evidence="1 2">HHU CXW</strain>
    </source>
</reference>
<dbReference type="PANTHER" id="PTHR31694">
    <property type="entry name" value="DESICCATION-LIKE PROTEIN"/>
    <property type="match status" value="1"/>
</dbReference>
<protein>
    <submittedName>
        <fullName evidence="1">Ferritin-like domain-containing protein</fullName>
    </submittedName>
</protein>
<evidence type="ECO:0000313" key="2">
    <source>
        <dbReference type="Proteomes" id="UP000621447"/>
    </source>
</evidence>
<dbReference type="EMBL" id="JABULH010000005">
    <property type="protein sequence ID" value="NTS65956.1"/>
    <property type="molecule type" value="Genomic_DNA"/>
</dbReference>
<comment type="caution">
    <text evidence="1">The sequence shown here is derived from an EMBL/GenBank/DDBJ whole genome shotgun (WGS) entry which is preliminary data.</text>
</comment>
<dbReference type="InterPro" id="IPR009078">
    <property type="entry name" value="Ferritin-like_SF"/>
</dbReference>
<keyword evidence="2" id="KW-1185">Reference proteome</keyword>
<accession>A0ABX2JJX6</accession>
<dbReference type="InterPro" id="IPR052965">
    <property type="entry name" value="Pigment-catalase-like"/>
</dbReference>
<organism evidence="1 2">
    <name type="scientific">Sphingomonas hominis</name>
    <dbReference type="NCBI Taxonomy" id="2741495"/>
    <lineage>
        <taxon>Bacteria</taxon>
        <taxon>Pseudomonadati</taxon>
        <taxon>Pseudomonadota</taxon>
        <taxon>Alphaproteobacteria</taxon>
        <taxon>Sphingomonadales</taxon>
        <taxon>Sphingomonadaceae</taxon>
        <taxon>Sphingomonas</taxon>
    </lineage>
</organism>
<gene>
    <name evidence="1" type="ORF">HRV97_12385</name>
</gene>
<dbReference type="RefSeq" id="WP_174194581.1">
    <property type="nucleotide sequence ID" value="NZ_JABULH010000005.1"/>
</dbReference>
<dbReference type="Proteomes" id="UP000621447">
    <property type="component" value="Unassembled WGS sequence"/>
</dbReference>
<sequence length="349" mass="35638">MQAMGEGELIGALDARATRREERRAFFGQALGAVAAGGAMVAAGRAGAQTATPTPTPSPSATATSTLGVSDYLNFALNLEYLEANFYAFAVNGAAIGTGLQGGVTTTGAQGAATGGRRVAFTDPIVAQFAREIAADELAHVTFLRSAIGSLAVAQPAIDLSPAGAFTAAARAAGVVGASETFDPYASDENFLLAAFLFEDVGVTAYKGTTGRLANSTLLEATQGILAVEAYHAAMIRTTLYRKGIETPALRLIEKTQQLSDARDRLDGSATENLVTGYATDDDQGITPGTNEAGETVSNIVPLNGNGLAYSRTGDRVLNILYLNQAAVGTGGFFPAGVNGAIRTSAAAT</sequence>
<dbReference type="PANTHER" id="PTHR31694:SF26">
    <property type="entry name" value="OS05G0151100 PROTEIN"/>
    <property type="match status" value="1"/>
</dbReference>